<evidence type="ECO:0000259" key="1">
    <source>
        <dbReference type="Pfam" id="PF14780"/>
    </source>
</evidence>
<dbReference type="GO" id="GO:0005634">
    <property type="term" value="C:nucleus"/>
    <property type="evidence" value="ECO:0007669"/>
    <property type="project" value="TreeGrafter"/>
</dbReference>
<dbReference type="Proteomes" id="UP001346869">
    <property type="component" value="Unassembled WGS sequence"/>
</dbReference>
<dbReference type="Pfam" id="PF14780">
    <property type="entry name" value="NEPRO_N"/>
    <property type="match status" value="1"/>
</dbReference>
<keyword evidence="3" id="KW-1185">Reference proteome</keyword>
<organism evidence="2 3">
    <name type="scientific">Eleginops maclovinus</name>
    <name type="common">Patagonian blennie</name>
    <name type="synonym">Eleginus maclovinus</name>
    <dbReference type="NCBI Taxonomy" id="56733"/>
    <lineage>
        <taxon>Eukaryota</taxon>
        <taxon>Metazoa</taxon>
        <taxon>Chordata</taxon>
        <taxon>Craniata</taxon>
        <taxon>Vertebrata</taxon>
        <taxon>Euteleostomi</taxon>
        <taxon>Actinopterygii</taxon>
        <taxon>Neopterygii</taxon>
        <taxon>Teleostei</taxon>
        <taxon>Neoteleostei</taxon>
        <taxon>Acanthomorphata</taxon>
        <taxon>Eupercaria</taxon>
        <taxon>Perciformes</taxon>
        <taxon>Notothenioidei</taxon>
        <taxon>Eleginopidae</taxon>
        <taxon>Eleginops</taxon>
    </lineage>
</organism>
<dbReference type="InterPro" id="IPR027951">
    <property type="entry name" value="Nepro_N"/>
</dbReference>
<dbReference type="PANTHER" id="PTHR34761">
    <property type="entry name" value="NUCLEOLUS AND NEURAL PROGENITOR PROTEIN"/>
    <property type="match status" value="1"/>
</dbReference>
<dbReference type="GO" id="GO:0045747">
    <property type="term" value="P:positive regulation of Notch signaling pathway"/>
    <property type="evidence" value="ECO:0007669"/>
    <property type="project" value="TreeGrafter"/>
</dbReference>
<dbReference type="InterPro" id="IPR052835">
    <property type="entry name" value="Nepro"/>
</dbReference>
<dbReference type="EMBL" id="JAUZQC010000013">
    <property type="protein sequence ID" value="KAK5861366.1"/>
    <property type="molecule type" value="Genomic_DNA"/>
</dbReference>
<gene>
    <name evidence="2" type="ORF">PBY51_022770</name>
</gene>
<proteinExistence type="predicted"/>
<dbReference type="PANTHER" id="PTHR34761:SF1">
    <property type="entry name" value="NUCLEOLUS AND NEURAL PROGENITOR PROTEIN"/>
    <property type="match status" value="1"/>
</dbReference>
<dbReference type="AlphaFoldDB" id="A0AAN7XII0"/>
<protein>
    <recommendedName>
        <fullName evidence="1">Nucleolus and neural progenitor protein-like N-terminal domain-containing protein</fullName>
    </recommendedName>
</protein>
<evidence type="ECO:0000313" key="2">
    <source>
        <dbReference type="EMBL" id="KAK5861366.1"/>
    </source>
</evidence>
<evidence type="ECO:0000313" key="3">
    <source>
        <dbReference type="Proteomes" id="UP001346869"/>
    </source>
</evidence>
<accession>A0AAN7XII0</accession>
<reference evidence="2 3" key="1">
    <citation type="journal article" date="2023" name="Genes (Basel)">
        <title>Chromosome-Level Genome Assembly and Circadian Gene Repertoire of the Patagonia Blennie Eleginops maclovinus-The Closest Ancestral Proxy of Antarctic Cryonotothenioids.</title>
        <authorList>
            <person name="Cheng C.C."/>
            <person name="Rivera-Colon A.G."/>
            <person name="Minhas B.F."/>
            <person name="Wilson L."/>
            <person name="Rayamajhi N."/>
            <person name="Vargas-Chacoff L."/>
            <person name="Catchen J.M."/>
        </authorList>
    </citation>
    <scope>NUCLEOTIDE SEQUENCE [LARGE SCALE GENOMIC DNA]</scope>
    <source>
        <strain evidence="2">JMC-PN-2008</strain>
    </source>
</reference>
<sequence length="484" mass="55274">MAGEPWNRVNIAFPGAVSSVRVHFNSTTDASVKALLVENEKVLKLLRSEMLQTEVRVLYELLYILNNSYRGNKTFKGLKQVEQCINRLKNMKLDVALQDLTELCPNRIQRRLSVNAGECEVPSQPMLEWLCLKVLGAAKLMSCTLSRCSRTFSLTKQQMKWEEFIILNMVITSMLSRLWVISRGILVSLTTLYKQLLDLLRHIANAQPMPYLTEFSLPADMVQFLGPSDALLLTKELAKATESKKKKEQLKRETSSIKVKNKGVAWKVKEDVGVTVERAIGLDAGMKPFLKVFRDFSKNKSFPQKTHQADQKQKFKKQVRGAATFTDMASHLEEMIPWCESKKMEKEKRLLNFLHLKCQRLKCLEAAGYKVQRRLRTFRQEACWALSPQGSVPRSCRSCAATRRHNRLRTRFQSLRSQFKSSTLKTDVKKTQLKRQRKRTESSLTGLLVDDPKNRSICDSSPTLQTSGCDGEDDIDDIFASVGL</sequence>
<comment type="caution">
    <text evidence="2">The sequence shown here is derived from an EMBL/GenBank/DDBJ whole genome shotgun (WGS) entry which is preliminary data.</text>
</comment>
<reference evidence="2 3" key="2">
    <citation type="journal article" date="2023" name="Mol. Biol. Evol.">
        <title>Genomics of Secondarily Temperate Adaptation in the Only Non-Antarctic Icefish.</title>
        <authorList>
            <person name="Rivera-Colon A.G."/>
            <person name="Rayamajhi N."/>
            <person name="Minhas B.F."/>
            <person name="Madrigal G."/>
            <person name="Bilyk K.T."/>
            <person name="Yoon V."/>
            <person name="Hune M."/>
            <person name="Gregory S."/>
            <person name="Cheng C.H.C."/>
            <person name="Catchen J.M."/>
        </authorList>
    </citation>
    <scope>NUCLEOTIDE SEQUENCE [LARGE SCALE GENOMIC DNA]</scope>
    <source>
        <strain evidence="2">JMC-PN-2008</strain>
    </source>
</reference>
<feature type="domain" description="Nucleolus and neural progenitor protein-like N-terminal" evidence="1">
    <location>
        <begin position="6"/>
        <end position="197"/>
    </location>
</feature>
<name>A0AAN7XII0_ELEMC</name>